<dbReference type="AlphaFoldDB" id="A0A6C0D8U2"/>
<feature type="domain" description="Glycosyl transferase family 25" evidence="1">
    <location>
        <begin position="9"/>
        <end position="195"/>
    </location>
</feature>
<evidence type="ECO:0000313" key="2">
    <source>
        <dbReference type="EMBL" id="QHT12085.1"/>
    </source>
</evidence>
<dbReference type="Pfam" id="PF01755">
    <property type="entry name" value="Glyco_transf_25"/>
    <property type="match status" value="1"/>
</dbReference>
<dbReference type="EMBL" id="MN739541">
    <property type="protein sequence ID" value="QHT12085.1"/>
    <property type="molecule type" value="Genomic_DNA"/>
</dbReference>
<accession>A0A6C0D8U2</accession>
<sequence length="278" mass="32127">MSWDLDSIPKYVINLDRRKDRWITFNGASGISKLTNLQRWSGTDGKTINIDTDNRVSLFTKYNIIRGIRRSHMELNSKGGVGCYISHIDVWKHFLETSTSEVGLVFEDDALLDEAALSRIKDFIDKSVVLRDSTMWDFCILSPHFGNKKHEPLHNDDPFCIKLVEFNGLTGYFINKRGIKKILPMVYPIQGHIDWFLSICAQLQYIDLAAPPKSLIRVRMSRTDIQSEKNCEICNLSADFDKESYVLPKWRTAQLHIEEIVLIGLVVYFGFRYLKSKN</sequence>
<proteinExistence type="predicted"/>
<organism evidence="2">
    <name type="scientific">viral metagenome</name>
    <dbReference type="NCBI Taxonomy" id="1070528"/>
    <lineage>
        <taxon>unclassified sequences</taxon>
        <taxon>metagenomes</taxon>
        <taxon>organismal metagenomes</taxon>
    </lineage>
</organism>
<reference evidence="2" key="1">
    <citation type="journal article" date="2020" name="Nature">
        <title>Giant virus diversity and host interactions through global metagenomics.</title>
        <authorList>
            <person name="Schulz F."/>
            <person name="Roux S."/>
            <person name="Paez-Espino D."/>
            <person name="Jungbluth S."/>
            <person name="Walsh D.A."/>
            <person name="Denef V.J."/>
            <person name="McMahon K.D."/>
            <person name="Konstantinidis K.T."/>
            <person name="Eloe-Fadrosh E.A."/>
            <person name="Kyrpides N.C."/>
            <person name="Woyke T."/>
        </authorList>
    </citation>
    <scope>NUCLEOTIDE SEQUENCE</scope>
    <source>
        <strain evidence="2">GVMAG-M-3300023174-129</strain>
    </source>
</reference>
<evidence type="ECO:0000259" key="1">
    <source>
        <dbReference type="Pfam" id="PF01755"/>
    </source>
</evidence>
<dbReference type="InterPro" id="IPR002654">
    <property type="entry name" value="Glyco_trans_25"/>
</dbReference>
<protein>
    <recommendedName>
        <fullName evidence="1">Glycosyl transferase family 25 domain-containing protein</fullName>
    </recommendedName>
</protein>
<name>A0A6C0D8U2_9ZZZZ</name>
<dbReference type="CDD" id="cd06532">
    <property type="entry name" value="Glyco_transf_25"/>
    <property type="match status" value="1"/>
</dbReference>